<dbReference type="RefSeq" id="WP_191022789.1">
    <property type="nucleotide sequence ID" value="NZ_JABBXD010000002.1"/>
</dbReference>
<dbReference type="EMBL" id="JABBXD010000002">
    <property type="protein sequence ID" value="MBD3585071.1"/>
    <property type="molecule type" value="Genomic_DNA"/>
</dbReference>
<sequence>MFQFTALIFADNKQQLISKAAPSRDDFEHFLVQRFGIYVCLWHVCGDGREHGHR</sequence>
<name>A0ABR8LJF8_9ALTE</name>
<reference evidence="1 2" key="1">
    <citation type="submission" date="2020-04" db="EMBL/GenBank/DDBJ databases">
        <title>Salinimonas sp. HHU 13199.</title>
        <authorList>
            <person name="Cui X."/>
            <person name="Zhang D."/>
        </authorList>
    </citation>
    <scope>NUCLEOTIDE SEQUENCE [LARGE SCALE GENOMIC DNA]</scope>
    <source>
        <strain evidence="1 2">HHU 13199</strain>
    </source>
</reference>
<accession>A0ABR8LJF8</accession>
<keyword evidence="2" id="KW-1185">Reference proteome</keyword>
<gene>
    <name evidence="1" type="ORF">HHX48_04880</name>
</gene>
<dbReference type="Proteomes" id="UP000624419">
    <property type="component" value="Unassembled WGS sequence"/>
</dbReference>
<comment type="caution">
    <text evidence="1">The sequence shown here is derived from an EMBL/GenBank/DDBJ whole genome shotgun (WGS) entry which is preliminary data.</text>
</comment>
<organism evidence="1 2">
    <name type="scientific">Salinimonas profundi</name>
    <dbReference type="NCBI Taxonomy" id="2729140"/>
    <lineage>
        <taxon>Bacteria</taxon>
        <taxon>Pseudomonadati</taxon>
        <taxon>Pseudomonadota</taxon>
        <taxon>Gammaproteobacteria</taxon>
        <taxon>Alteromonadales</taxon>
        <taxon>Alteromonadaceae</taxon>
        <taxon>Alteromonas/Salinimonas group</taxon>
        <taxon>Salinimonas</taxon>
    </lineage>
</organism>
<protein>
    <submittedName>
        <fullName evidence="1">Uncharacterized protein</fullName>
    </submittedName>
</protein>
<proteinExistence type="predicted"/>
<evidence type="ECO:0000313" key="1">
    <source>
        <dbReference type="EMBL" id="MBD3585071.1"/>
    </source>
</evidence>
<evidence type="ECO:0000313" key="2">
    <source>
        <dbReference type="Proteomes" id="UP000624419"/>
    </source>
</evidence>